<evidence type="ECO:0000313" key="1">
    <source>
        <dbReference type="EMBL" id="KKL08667.1"/>
    </source>
</evidence>
<dbReference type="GO" id="GO:0009036">
    <property type="term" value="F:type II site-specific deoxyribonuclease activity"/>
    <property type="evidence" value="ECO:0007669"/>
    <property type="project" value="InterPro"/>
</dbReference>
<name>A0A0F9B4F0_9ZZZZ</name>
<comment type="caution">
    <text evidence="1">The sequence shown here is derived from an EMBL/GenBank/DDBJ whole genome shotgun (WGS) entry which is preliminary data.</text>
</comment>
<dbReference type="InterPro" id="IPR019071">
    <property type="entry name" value="Restrct_endonuc_II_XcyI"/>
</dbReference>
<protein>
    <recommendedName>
        <fullName evidence="2">XcyI family restriction endonuclease</fullName>
    </recommendedName>
</protein>
<dbReference type="Pfam" id="PF09571">
    <property type="entry name" value="RE_XcyI"/>
    <property type="match status" value="1"/>
</dbReference>
<dbReference type="EMBL" id="LAZR01042790">
    <property type="protein sequence ID" value="KKL08667.1"/>
    <property type="molecule type" value="Genomic_DNA"/>
</dbReference>
<gene>
    <name evidence="1" type="ORF">LCGC14_2573580</name>
</gene>
<dbReference type="AlphaFoldDB" id="A0A0F9B4F0"/>
<dbReference type="GO" id="GO:0000287">
    <property type="term" value="F:magnesium ion binding"/>
    <property type="evidence" value="ECO:0007669"/>
    <property type="project" value="InterPro"/>
</dbReference>
<reference evidence="1" key="1">
    <citation type="journal article" date="2015" name="Nature">
        <title>Complex archaea that bridge the gap between prokaryotes and eukaryotes.</title>
        <authorList>
            <person name="Spang A."/>
            <person name="Saw J.H."/>
            <person name="Jorgensen S.L."/>
            <person name="Zaremba-Niedzwiedzka K."/>
            <person name="Martijn J."/>
            <person name="Lind A.E."/>
            <person name="van Eijk R."/>
            <person name="Schleper C."/>
            <person name="Guy L."/>
            <person name="Ettema T.J."/>
        </authorList>
    </citation>
    <scope>NUCLEOTIDE SEQUENCE</scope>
</reference>
<sequence length="266" mass="29939">MAVAQFGLRGETFFPVPSLLRANPFLLGYYRLLYGLSQKEFYSKGPFGRFKRMEQEGYLSPRADQAVDELCHALVQTSVQLLQGIGEISLQNINELQLLTIGPQLRGSENTRIGQRATKEVYDLIRKLVAHCIIDETTTTLIIENAAGRKVLIEFGSDPDIRITETLPEHARPIISVEVKGGSDYSNIHNRLGEAEKSHQKARAMGFFEFWTILRSRVDPEAAAQESPTTSRFFNLDGIRNTRTKEHRAFRDTLSSILGIQIVKGT</sequence>
<accession>A0A0F9B4F0</accession>
<proteinExistence type="predicted"/>
<dbReference type="GO" id="GO:0003677">
    <property type="term" value="F:DNA binding"/>
    <property type="evidence" value="ECO:0007669"/>
    <property type="project" value="InterPro"/>
</dbReference>
<evidence type="ECO:0008006" key="2">
    <source>
        <dbReference type="Google" id="ProtNLM"/>
    </source>
</evidence>
<dbReference type="GO" id="GO:0009307">
    <property type="term" value="P:DNA restriction-modification system"/>
    <property type="evidence" value="ECO:0007669"/>
    <property type="project" value="InterPro"/>
</dbReference>
<organism evidence="1">
    <name type="scientific">marine sediment metagenome</name>
    <dbReference type="NCBI Taxonomy" id="412755"/>
    <lineage>
        <taxon>unclassified sequences</taxon>
        <taxon>metagenomes</taxon>
        <taxon>ecological metagenomes</taxon>
    </lineage>
</organism>